<protein>
    <recommendedName>
        <fullName evidence="4">C2H2-type domain-containing protein</fullName>
    </recommendedName>
</protein>
<proteinExistence type="predicted"/>
<dbReference type="PROSITE" id="PS50297">
    <property type="entry name" value="ANK_REP_REGION"/>
    <property type="match status" value="3"/>
</dbReference>
<dbReference type="InterPro" id="IPR002110">
    <property type="entry name" value="Ankyrin_rpt"/>
</dbReference>
<feature type="repeat" description="ANK" evidence="3">
    <location>
        <begin position="112"/>
        <end position="144"/>
    </location>
</feature>
<accession>A0ABY0H9S5</accession>
<keyword evidence="6" id="KW-1185">Reference proteome</keyword>
<dbReference type="SMART" id="SM00248">
    <property type="entry name" value="ANK"/>
    <property type="match status" value="5"/>
</dbReference>
<organism evidence="5 6">
    <name type="scientific">Monosporascus cannonballus</name>
    <dbReference type="NCBI Taxonomy" id="155416"/>
    <lineage>
        <taxon>Eukaryota</taxon>
        <taxon>Fungi</taxon>
        <taxon>Dikarya</taxon>
        <taxon>Ascomycota</taxon>
        <taxon>Pezizomycotina</taxon>
        <taxon>Sordariomycetes</taxon>
        <taxon>Xylariomycetidae</taxon>
        <taxon>Xylariales</taxon>
        <taxon>Xylariales incertae sedis</taxon>
        <taxon>Monosporascus</taxon>
    </lineage>
</organism>
<dbReference type="Gene3D" id="1.25.40.20">
    <property type="entry name" value="Ankyrin repeat-containing domain"/>
    <property type="match status" value="2"/>
</dbReference>
<gene>
    <name evidence="5" type="ORF">DL762_003711</name>
</gene>
<feature type="repeat" description="ANK" evidence="3">
    <location>
        <begin position="145"/>
        <end position="177"/>
    </location>
</feature>
<name>A0ABY0H9S5_9PEZI</name>
<dbReference type="PRINTS" id="PR01415">
    <property type="entry name" value="ANKYRIN"/>
</dbReference>
<evidence type="ECO:0000313" key="5">
    <source>
        <dbReference type="EMBL" id="RYO88505.1"/>
    </source>
</evidence>
<dbReference type="Gene3D" id="3.30.160.60">
    <property type="entry name" value="Classic Zinc Finger"/>
    <property type="match status" value="1"/>
</dbReference>
<evidence type="ECO:0000256" key="1">
    <source>
        <dbReference type="ARBA" id="ARBA00022737"/>
    </source>
</evidence>
<dbReference type="SMART" id="SM00355">
    <property type="entry name" value="ZnF_C2H2"/>
    <property type="match status" value="2"/>
</dbReference>
<evidence type="ECO:0000256" key="3">
    <source>
        <dbReference type="PROSITE-ProRule" id="PRU00023"/>
    </source>
</evidence>
<dbReference type="InterPro" id="IPR036770">
    <property type="entry name" value="Ankyrin_rpt-contain_sf"/>
</dbReference>
<dbReference type="SUPFAM" id="SSF48403">
    <property type="entry name" value="Ankyrin repeat"/>
    <property type="match status" value="1"/>
</dbReference>
<dbReference type="Pfam" id="PF12796">
    <property type="entry name" value="Ank_2"/>
    <property type="match status" value="2"/>
</dbReference>
<evidence type="ECO:0000259" key="4">
    <source>
        <dbReference type="PROSITE" id="PS00028"/>
    </source>
</evidence>
<feature type="repeat" description="ANK" evidence="3">
    <location>
        <begin position="178"/>
        <end position="210"/>
    </location>
</feature>
<dbReference type="PROSITE" id="PS00028">
    <property type="entry name" value="ZINC_FINGER_C2H2_1"/>
    <property type="match status" value="1"/>
</dbReference>
<dbReference type="Proteomes" id="UP000294003">
    <property type="component" value="Unassembled WGS sequence"/>
</dbReference>
<comment type="caution">
    <text evidence="5">The sequence shown here is derived from an EMBL/GenBank/DDBJ whole genome shotgun (WGS) entry which is preliminary data.</text>
</comment>
<dbReference type="InterPro" id="IPR036236">
    <property type="entry name" value="Znf_C2H2_sf"/>
</dbReference>
<evidence type="ECO:0000256" key="2">
    <source>
        <dbReference type="ARBA" id="ARBA00023043"/>
    </source>
</evidence>
<dbReference type="PROSITE" id="PS50088">
    <property type="entry name" value="ANK_REPEAT"/>
    <property type="match status" value="3"/>
</dbReference>
<dbReference type="SUPFAM" id="SSF57667">
    <property type="entry name" value="beta-beta-alpha zinc fingers"/>
    <property type="match status" value="1"/>
</dbReference>
<keyword evidence="2 3" id="KW-0040">ANK repeat</keyword>
<dbReference type="PANTHER" id="PTHR24171">
    <property type="entry name" value="ANKYRIN REPEAT DOMAIN-CONTAINING PROTEIN 39-RELATED"/>
    <property type="match status" value="1"/>
</dbReference>
<evidence type="ECO:0000313" key="6">
    <source>
        <dbReference type="Proteomes" id="UP000294003"/>
    </source>
</evidence>
<dbReference type="InterPro" id="IPR013087">
    <property type="entry name" value="Znf_C2H2_type"/>
</dbReference>
<feature type="domain" description="C2H2-type" evidence="4">
    <location>
        <begin position="58"/>
        <end position="79"/>
    </location>
</feature>
<reference evidence="5 6" key="1">
    <citation type="submission" date="2018-06" db="EMBL/GenBank/DDBJ databases">
        <title>Complete Genomes of Monosporascus.</title>
        <authorList>
            <person name="Robinson A.J."/>
            <person name="Natvig D.O."/>
        </authorList>
    </citation>
    <scope>NUCLEOTIDE SEQUENCE [LARGE SCALE GENOMIC DNA]</scope>
    <source>
        <strain evidence="5 6">CBS 609.92</strain>
    </source>
</reference>
<sequence length="236" mass="25980">MWPNLQVFKTSQHKRYHIKNFVCREEPCLRKADHFGFSTKRDLTRHQEQVHNRKKTQCPYCSSSVKRQDNLGRHIAKVHGNELSVAAAGGNEAIVRLVLDKEADIESKDGKYGRTLLSLAAANGREAVVKLLLDRGADIETKDRGGAGPLSLAGTNGHEAVVKLLLDEGADIETKDYWSKTPLSLAAENGHEAVVKLLLDKGADIGSKDYENRTPLSLAVKNGHDAVVNLLQAEIK</sequence>
<keyword evidence="1" id="KW-0677">Repeat</keyword>
<dbReference type="EMBL" id="QJNS01000086">
    <property type="protein sequence ID" value="RYO88505.1"/>
    <property type="molecule type" value="Genomic_DNA"/>
</dbReference>